<reference evidence="3" key="1">
    <citation type="submission" date="2016-05" db="EMBL/GenBank/DDBJ databases">
        <title>Comparative genomics of biotechnologically important yeasts.</title>
        <authorList>
            <consortium name="DOE Joint Genome Institute"/>
            <person name="Riley R."/>
            <person name="Haridas S."/>
            <person name="Wolfe K.H."/>
            <person name="Lopes M.R."/>
            <person name="Hittinger C.T."/>
            <person name="Goker M."/>
            <person name="Salamov A."/>
            <person name="Wisecaver J."/>
            <person name="Long T.M."/>
            <person name="Aerts A.L."/>
            <person name="Barry K."/>
            <person name="Choi C."/>
            <person name="Clum A."/>
            <person name="Coughlan A.Y."/>
            <person name="Deshpande S."/>
            <person name="Douglass A.P."/>
            <person name="Hanson S.J."/>
            <person name="Klenk H.-P."/>
            <person name="Labutti K."/>
            <person name="Lapidus A."/>
            <person name="Lindquist E."/>
            <person name="Lipzen A."/>
            <person name="Meier-Kolthoff J.P."/>
            <person name="Ohm R.A."/>
            <person name="Otillar R.P."/>
            <person name="Pangilinan J."/>
            <person name="Peng Y."/>
            <person name="Rokas A."/>
            <person name="Rosa C.A."/>
            <person name="Scheuner C."/>
            <person name="Sibirny A.A."/>
            <person name="Slot J.C."/>
            <person name="Stielow J.B."/>
            <person name="Sun H."/>
            <person name="Kurtzman C.P."/>
            <person name="Blackwell M."/>
            <person name="Grigoriev I.V."/>
            <person name="Jeffries T.W."/>
        </authorList>
    </citation>
    <scope>NUCLEOTIDE SEQUENCE [LARGE SCALE GENOMIC DNA]</scope>
    <source>
        <strain evidence="3">NRRL Y-12698</strain>
    </source>
</reference>
<dbReference type="GeneID" id="30144524"/>
<dbReference type="EMBL" id="KV454441">
    <property type="protein sequence ID" value="ODQ77368.1"/>
    <property type="molecule type" value="Genomic_DNA"/>
</dbReference>
<evidence type="ECO:0000313" key="2">
    <source>
        <dbReference type="EMBL" id="ODQ77368.1"/>
    </source>
</evidence>
<organism evidence="2 3">
    <name type="scientific">Babjeviella inositovora NRRL Y-12698</name>
    <dbReference type="NCBI Taxonomy" id="984486"/>
    <lineage>
        <taxon>Eukaryota</taxon>
        <taxon>Fungi</taxon>
        <taxon>Dikarya</taxon>
        <taxon>Ascomycota</taxon>
        <taxon>Saccharomycotina</taxon>
        <taxon>Pichiomycetes</taxon>
        <taxon>Serinales incertae sedis</taxon>
        <taxon>Babjeviella</taxon>
    </lineage>
</organism>
<protein>
    <submittedName>
        <fullName evidence="2">Uncharacterized protein</fullName>
    </submittedName>
</protein>
<accession>A0A1E3QID6</accession>
<name>A0A1E3QID6_9ASCO</name>
<dbReference type="AlphaFoldDB" id="A0A1E3QID6"/>
<keyword evidence="1" id="KW-0472">Membrane</keyword>
<keyword evidence="1" id="KW-1133">Transmembrane helix</keyword>
<dbReference type="RefSeq" id="XP_018982696.1">
    <property type="nucleotide sequence ID" value="XM_019126670.1"/>
</dbReference>
<feature type="transmembrane region" description="Helical" evidence="1">
    <location>
        <begin position="61"/>
        <end position="78"/>
    </location>
</feature>
<evidence type="ECO:0000256" key="1">
    <source>
        <dbReference type="SAM" id="Phobius"/>
    </source>
</evidence>
<evidence type="ECO:0000313" key="3">
    <source>
        <dbReference type="Proteomes" id="UP000094336"/>
    </source>
</evidence>
<dbReference type="Proteomes" id="UP000094336">
    <property type="component" value="Unassembled WGS sequence"/>
</dbReference>
<keyword evidence="1" id="KW-0812">Transmembrane</keyword>
<proteinExistence type="predicted"/>
<keyword evidence="3" id="KW-1185">Reference proteome</keyword>
<sequence>MYELSFYLWIQSIRKRFREFKRVNFGSVATHSRLSRDRAYKSNERRCNRNEYGSEQRVVSIYYKILSNVLFVIISIYRRPLFKSRYFRIFVPHLP</sequence>
<gene>
    <name evidence="2" type="ORF">BABINDRAFT_100667</name>
</gene>